<accession>A0A9N8DWC2</accession>
<feature type="domain" description="PhnB-like" evidence="2">
    <location>
        <begin position="6"/>
        <end position="137"/>
    </location>
</feature>
<dbReference type="SUPFAM" id="SSF54593">
    <property type="entry name" value="Glyoxalase/Bleomycin resistance protein/Dihydroxybiphenyl dioxygenase"/>
    <property type="match status" value="1"/>
</dbReference>
<dbReference type="AlphaFoldDB" id="A0A9N8DWC2"/>
<sequence>MKSTGIYLTFDGNCADAFAHYSTVFQKKLGTNMTNGDSPMKDKMPKELHDKIMHCSLDIGMGDKFQLMGSDRNPMMHKEPFQLGNNTQISLTPHTKQETDRLFQELTSGGGKVLMPLAKQFWGSYFGSLVDKFGIQWMFEFPLNADDNNKEETKQQDDGSNSKHKLGEEGDDKKDNEDEPVAKKAKK</sequence>
<dbReference type="Pfam" id="PF06983">
    <property type="entry name" value="3-dmu-9_3-mt"/>
    <property type="match status" value="1"/>
</dbReference>
<evidence type="ECO:0000256" key="1">
    <source>
        <dbReference type="SAM" id="MobiDB-lite"/>
    </source>
</evidence>
<dbReference type="CDD" id="cd06588">
    <property type="entry name" value="PhnB_like"/>
    <property type="match status" value="1"/>
</dbReference>
<proteinExistence type="predicted"/>
<evidence type="ECO:0000259" key="2">
    <source>
        <dbReference type="Pfam" id="PF06983"/>
    </source>
</evidence>
<gene>
    <name evidence="3" type="ORF">SEMRO_344_G122230.1</name>
</gene>
<comment type="caution">
    <text evidence="3">The sequence shown here is derived from an EMBL/GenBank/DDBJ whole genome shotgun (WGS) entry which is preliminary data.</text>
</comment>
<organism evidence="3 4">
    <name type="scientific">Seminavis robusta</name>
    <dbReference type="NCBI Taxonomy" id="568900"/>
    <lineage>
        <taxon>Eukaryota</taxon>
        <taxon>Sar</taxon>
        <taxon>Stramenopiles</taxon>
        <taxon>Ochrophyta</taxon>
        <taxon>Bacillariophyta</taxon>
        <taxon>Bacillariophyceae</taxon>
        <taxon>Bacillariophycidae</taxon>
        <taxon>Naviculales</taxon>
        <taxon>Naviculaceae</taxon>
        <taxon>Seminavis</taxon>
    </lineage>
</organism>
<name>A0A9N8DWC2_9STRA</name>
<dbReference type="Gene3D" id="3.10.180.10">
    <property type="entry name" value="2,3-Dihydroxybiphenyl 1,2-Dioxygenase, domain 1"/>
    <property type="match status" value="1"/>
</dbReference>
<dbReference type="PANTHER" id="PTHR33990">
    <property type="entry name" value="PROTEIN YJDN-RELATED"/>
    <property type="match status" value="1"/>
</dbReference>
<keyword evidence="4" id="KW-1185">Reference proteome</keyword>
<evidence type="ECO:0000313" key="3">
    <source>
        <dbReference type="EMBL" id="CAB9508364.1"/>
    </source>
</evidence>
<dbReference type="InterPro" id="IPR029068">
    <property type="entry name" value="Glyas_Bleomycin-R_OHBP_Dase"/>
</dbReference>
<dbReference type="InterPro" id="IPR028973">
    <property type="entry name" value="PhnB-like"/>
</dbReference>
<protein>
    <submittedName>
        <fullName evidence="3">3-demethylubiquinone-9 3-methyltransferase</fullName>
    </submittedName>
</protein>
<dbReference type="EMBL" id="CAICTM010000343">
    <property type="protein sequence ID" value="CAB9508364.1"/>
    <property type="molecule type" value="Genomic_DNA"/>
</dbReference>
<evidence type="ECO:0000313" key="4">
    <source>
        <dbReference type="Proteomes" id="UP001153069"/>
    </source>
</evidence>
<reference evidence="3" key="1">
    <citation type="submission" date="2020-06" db="EMBL/GenBank/DDBJ databases">
        <authorList>
            <consortium name="Plant Systems Biology data submission"/>
        </authorList>
    </citation>
    <scope>NUCLEOTIDE SEQUENCE</scope>
    <source>
        <strain evidence="3">D6</strain>
    </source>
</reference>
<dbReference type="Proteomes" id="UP001153069">
    <property type="component" value="Unassembled WGS sequence"/>
</dbReference>
<dbReference type="PANTHER" id="PTHR33990:SF1">
    <property type="entry name" value="PROTEIN YJDN"/>
    <property type="match status" value="1"/>
</dbReference>
<feature type="region of interest" description="Disordered" evidence="1">
    <location>
        <begin position="147"/>
        <end position="187"/>
    </location>
</feature>